<dbReference type="Pfam" id="PF02767">
    <property type="entry name" value="DNA_pol3_beta_2"/>
    <property type="match status" value="1"/>
</dbReference>
<comment type="function">
    <text evidence="10">Confers DNA tethering and processivity to DNA polymerases and other proteins. Acts as a clamp, forming a ring around DNA (a reaction catalyzed by the clamp-loading complex) which diffuses in an ATP-independent manner freely and bidirectionally along dsDNA. Initially characterized for its ability to contact the catalytic subunit of DNA polymerase III (Pol III), a complex, multichain enzyme responsible for most of the replicative synthesis in bacteria; Pol III exhibits 3'-5' exonuclease proofreading activity. The beta chain is required for initiation of replication as well as for processivity of DNA replication.</text>
</comment>
<feature type="domain" description="DNA polymerase III beta sliding clamp central" evidence="12">
    <location>
        <begin position="138"/>
        <end position="251"/>
    </location>
</feature>
<evidence type="ECO:0000256" key="1">
    <source>
        <dbReference type="ARBA" id="ARBA00004496"/>
    </source>
</evidence>
<keyword evidence="8 10" id="KW-0239">DNA-directed DNA polymerase</keyword>
<gene>
    <name evidence="14" type="primary">dnaN</name>
    <name evidence="14" type="ORF">RQP50_20260</name>
</gene>
<dbReference type="Pfam" id="PF02768">
    <property type="entry name" value="DNA_pol3_beta_3"/>
    <property type="match status" value="1"/>
</dbReference>
<dbReference type="Pfam" id="PF00712">
    <property type="entry name" value="DNA_pol3_beta"/>
    <property type="match status" value="1"/>
</dbReference>
<dbReference type="GO" id="GO:0008408">
    <property type="term" value="F:3'-5' exonuclease activity"/>
    <property type="evidence" value="ECO:0007669"/>
    <property type="project" value="InterPro"/>
</dbReference>
<dbReference type="Gene3D" id="3.10.150.10">
    <property type="entry name" value="DNA Polymerase III, subunit A, domain 2"/>
    <property type="match status" value="1"/>
</dbReference>
<dbReference type="NCBIfam" id="TIGR00663">
    <property type="entry name" value="dnan"/>
    <property type="match status" value="1"/>
</dbReference>
<evidence type="ECO:0000259" key="11">
    <source>
        <dbReference type="Pfam" id="PF00712"/>
    </source>
</evidence>
<dbReference type="EMBL" id="JAVYAA010000005">
    <property type="protein sequence ID" value="MDT8978570.1"/>
    <property type="molecule type" value="Genomic_DNA"/>
</dbReference>
<dbReference type="GO" id="GO:0006271">
    <property type="term" value="P:DNA strand elongation involved in DNA replication"/>
    <property type="evidence" value="ECO:0007669"/>
    <property type="project" value="TreeGrafter"/>
</dbReference>
<evidence type="ECO:0000259" key="13">
    <source>
        <dbReference type="Pfam" id="PF02768"/>
    </source>
</evidence>
<dbReference type="PANTHER" id="PTHR30478:SF0">
    <property type="entry name" value="BETA SLIDING CLAMP"/>
    <property type="match status" value="1"/>
</dbReference>
<feature type="domain" description="DNA polymerase III beta sliding clamp C-terminal" evidence="13">
    <location>
        <begin position="255"/>
        <end position="372"/>
    </location>
</feature>
<dbReference type="Proteomes" id="UP001250538">
    <property type="component" value="Unassembled WGS sequence"/>
</dbReference>
<evidence type="ECO:0000256" key="7">
    <source>
        <dbReference type="ARBA" id="ARBA00022705"/>
    </source>
</evidence>
<dbReference type="Gene3D" id="3.70.10.10">
    <property type="match status" value="1"/>
</dbReference>
<dbReference type="InterPro" id="IPR022635">
    <property type="entry name" value="DNA_polIII_beta_C"/>
</dbReference>
<dbReference type="InterPro" id="IPR046938">
    <property type="entry name" value="DNA_clamp_sf"/>
</dbReference>
<dbReference type="InterPro" id="IPR022634">
    <property type="entry name" value="DNA_polIII_beta_N"/>
</dbReference>
<evidence type="ECO:0000256" key="8">
    <source>
        <dbReference type="ARBA" id="ARBA00022932"/>
    </source>
</evidence>
<protein>
    <recommendedName>
        <fullName evidence="3 10">Beta sliding clamp</fullName>
    </recommendedName>
</protein>
<dbReference type="SUPFAM" id="SSF55979">
    <property type="entry name" value="DNA clamp"/>
    <property type="match status" value="3"/>
</dbReference>
<dbReference type="SMART" id="SM00480">
    <property type="entry name" value="POL3Bc"/>
    <property type="match status" value="1"/>
</dbReference>
<keyword evidence="9" id="KW-0238">DNA-binding</keyword>
<organism evidence="14 15">
    <name type="scientific">Paenibacillus suaedae</name>
    <dbReference type="NCBI Taxonomy" id="3077233"/>
    <lineage>
        <taxon>Bacteria</taxon>
        <taxon>Bacillati</taxon>
        <taxon>Bacillota</taxon>
        <taxon>Bacilli</taxon>
        <taxon>Bacillales</taxon>
        <taxon>Paenibacillaceae</taxon>
        <taxon>Paenibacillus</taxon>
    </lineage>
</organism>
<dbReference type="RefSeq" id="WP_315746521.1">
    <property type="nucleotide sequence ID" value="NZ_JAVYAA010000005.1"/>
</dbReference>
<comment type="subcellular location">
    <subcellularLocation>
        <location evidence="1 10">Cytoplasm</location>
    </subcellularLocation>
</comment>
<comment type="similarity">
    <text evidence="2 10">Belongs to the beta sliding clamp family.</text>
</comment>
<dbReference type="GO" id="GO:0005737">
    <property type="term" value="C:cytoplasm"/>
    <property type="evidence" value="ECO:0007669"/>
    <property type="project" value="UniProtKB-SubCell"/>
</dbReference>
<dbReference type="CDD" id="cd00140">
    <property type="entry name" value="beta_clamp"/>
    <property type="match status" value="1"/>
</dbReference>
<sequence length="380" mass="41863">MRINISQDILARALRVVNRAISSHTTSSILSGIKLTATSKGLTLTSSQPSMILEYEVPIQQDKLDIQQTGSSVVPAKHFTEIIRALPADNISLQLNEQHVMEITTEQAVYRICGMVPDEFPAVPVNRYTSLFRISCLSLQQAIRQIAFAASTAEHASVLAGVLFEISHDSLTLRATDGVRYASTTVEWNRIQSNQSGDYPPIIIAAKQLLEVAKLLGDKQNELEVGVSSNQAKFSTEHWMMHCTFLRGHFPSVTVPPAFKSSITLHTSQLQQAVERAILLSGDSHVIHMQTSGHRMKLSAQAHGIGDVSEYIDIHDCEGDDALIALNGKYLHELIRSIGSDMLSIQLSGTRSPVVIKPYDRSPLVYLLTPIRTRDTTDLS</sequence>
<evidence type="ECO:0000256" key="5">
    <source>
        <dbReference type="ARBA" id="ARBA00022679"/>
    </source>
</evidence>
<feature type="domain" description="DNA polymerase III beta sliding clamp N-terminal" evidence="11">
    <location>
        <begin position="1"/>
        <end position="124"/>
    </location>
</feature>
<evidence type="ECO:0000256" key="6">
    <source>
        <dbReference type="ARBA" id="ARBA00022695"/>
    </source>
</evidence>
<evidence type="ECO:0000256" key="4">
    <source>
        <dbReference type="ARBA" id="ARBA00022490"/>
    </source>
</evidence>
<evidence type="ECO:0000313" key="15">
    <source>
        <dbReference type="Proteomes" id="UP001250538"/>
    </source>
</evidence>
<keyword evidence="5 10" id="KW-0808">Transferase</keyword>
<dbReference type="AlphaFoldDB" id="A0AAJ2N6E3"/>
<keyword evidence="7 10" id="KW-0235">DNA replication</keyword>
<dbReference type="PANTHER" id="PTHR30478">
    <property type="entry name" value="DNA POLYMERASE III SUBUNIT BETA"/>
    <property type="match status" value="1"/>
</dbReference>
<accession>A0AAJ2N6E3</accession>
<keyword evidence="4 10" id="KW-0963">Cytoplasm</keyword>
<keyword evidence="6 10" id="KW-0548">Nucleotidyltransferase</keyword>
<evidence type="ECO:0000313" key="14">
    <source>
        <dbReference type="EMBL" id="MDT8978570.1"/>
    </source>
</evidence>
<evidence type="ECO:0000256" key="3">
    <source>
        <dbReference type="ARBA" id="ARBA00021035"/>
    </source>
</evidence>
<evidence type="ECO:0000256" key="2">
    <source>
        <dbReference type="ARBA" id="ARBA00010752"/>
    </source>
</evidence>
<reference evidence="15" key="1">
    <citation type="submission" date="2023-09" db="EMBL/GenBank/DDBJ databases">
        <title>Paenibacillus sp. chi10 Genome sequencing and assembly.</title>
        <authorList>
            <person name="Kim I."/>
        </authorList>
    </citation>
    <scope>NUCLEOTIDE SEQUENCE [LARGE SCALE GENOMIC DNA]</scope>
    <source>
        <strain evidence="15">chi10</strain>
    </source>
</reference>
<name>A0AAJ2N6E3_9BACL</name>
<evidence type="ECO:0000259" key="12">
    <source>
        <dbReference type="Pfam" id="PF02767"/>
    </source>
</evidence>
<dbReference type="PIRSF" id="PIRSF000804">
    <property type="entry name" value="DNA_pol_III_b"/>
    <property type="match status" value="1"/>
</dbReference>
<proteinExistence type="inferred from homology"/>
<evidence type="ECO:0000256" key="9">
    <source>
        <dbReference type="ARBA" id="ARBA00023125"/>
    </source>
</evidence>
<keyword evidence="15" id="KW-1185">Reference proteome</keyword>
<dbReference type="InterPro" id="IPR001001">
    <property type="entry name" value="DNA_polIII_beta"/>
</dbReference>
<comment type="subunit">
    <text evidence="10">Forms a ring-shaped head-to-tail homodimer around DNA.</text>
</comment>
<dbReference type="GO" id="GO:0009360">
    <property type="term" value="C:DNA polymerase III complex"/>
    <property type="evidence" value="ECO:0007669"/>
    <property type="project" value="InterPro"/>
</dbReference>
<evidence type="ECO:0000256" key="10">
    <source>
        <dbReference type="PIRNR" id="PIRNR000804"/>
    </source>
</evidence>
<dbReference type="InterPro" id="IPR022637">
    <property type="entry name" value="DNA_polIII_beta_cen"/>
</dbReference>
<dbReference type="GO" id="GO:0003887">
    <property type="term" value="F:DNA-directed DNA polymerase activity"/>
    <property type="evidence" value="ECO:0007669"/>
    <property type="project" value="UniProtKB-UniRule"/>
</dbReference>
<comment type="caution">
    <text evidence="14">The sequence shown here is derived from an EMBL/GenBank/DDBJ whole genome shotgun (WGS) entry which is preliminary data.</text>
</comment>
<dbReference type="GO" id="GO:0003677">
    <property type="term" value="F:DNA binding"/>
    <property type="evidence" value="ECO:0007669"/>
    <property type="project" value="UniProtKB-UniRule"/>
</dbReference>